<dbReference type="AlphaFoldDB" id="A0A382QG05"/>
<gene>
    <name evidence="2" type="ORF">METZ01_LOCUS337327</name>
</gene>
<dbReference type="PANTHER" id="PTHR34512:SF30">
    <property type="entry name" value="OUTER MEMBRANE PROTEIN ASSEMBLY FACTOR BAMB"/>
    <property type="match status" value="1"/>
</dbReference>
<dbReference type="InterPro" id="IPR015943">
    <property type="entry name" value="WD40/YVTN_repeat-like_dom_sf"/>
</dbReference>
<reference evidence="2" key="1">
    <citation type="submission" date="2018-05" db="EMBL/GenBank/DDBJ databases">
        <authorList>
            <person name="Lanie J.A."/>
            <person name="Ng W.-L."/>
            <person name="Kazmierczak K.M."/>
            <person name="Andrzejewski T.M."/>
            <person name="Davidsen T.M."/>
            <person name="Wayne K.J."/>
            <person name="Tettelin H."/>
            <person name="Glass J.I."/>
            <person name="Rusch D."/>
            <person name="Podicherti R."/>
            <person name="Tsui H.-C.T."/>
            <person name="Winkler M.E."/>
        </authorList>
    </citation>
    <scope>NUCLEOTIDE SEQUENCE</scope>
</reference>
<accession>A0A382QG05</accession>
<dbReference type="Gene3D" id="2.130.10.10">
    <property type="entry name" value="YVTN repeat-like/Quinoprotein amine dehydrogenase"/>
    <property type="match status" value="1"/>
</dbReference>
<dbReference type="EMBL" id="UINC01114276">
    <property type="protein sequence ID" value="SVC84473.1"/>
    <property type="molecule type" value="Genomic_DNA"/>
</dbReference>
<organism evidence="2">
    <name type="scientific">marine metagenome</name>
    <dbReference type="NCBI Taxonomy" id="408172"/>
    <lineage>
        <taxon>unclassified sequences</taxon>
        <taxon>metagenomes</taxon>
        <taxon>ecological metagenomes</taxon>
    </lineage>
</organism>
<name>A0A382QG05_9ZZZZ</name>
<dbReference type="InterPro" id="IPR002372">
    <property type="entry name" value="PQQ_rpt_dom"/>
</dbReference>
<dbReference type="InterPro" id="IPR011047">
    <property type="entry name" value="Quinoprotein_ADH-like_sf"/>
</dbReference>
<proteinExistence type="predicted"/>
<dbReference type="Pfam" id="PF13360">
    <property type="entry name" value="PQQ_2"/>
    <property type="match status" value="1"/>
</dbReference>
<evidence type="ECO:0000259" key="1">
    <source>
        <dbReference type="Pfam" id="PF13360"/>
    </source>
</evidence>
<protein>
    <recommendedName>
        <fullName evidence="1">Pyrrolo-quinoline quinone repeat domain-containing protein</fullName>
    </recommendedName>
</protein>
<feature type="domain" description="Pyrrolo-quinoline quinone repeat" evidence="1">
    <location>
        <begin position="3"/>
        <end position="169"/>
    </location>
</feature>
<evidence type="ECO:0000313" key="2">
    <source>
        <dbReference type="EMBL" id="SVC84473.1"/>
    </source>
</evidence>
<dbReference type="SUPFAM" id="SSF50998">
    <property type="entry name" value="Quinoprotein alcohol dehydrogenase-like"/>
    <property type="match status" value="1"/>
</dbReference>
<dbReference type="PANTHER" id="PTHR34512">
    <property type="entry name" value="CELL SURFACE PROTEIN"/>
    <property type="match status" value="1"/>
</dbReference>
<feature type="non-terminal residue" evidence="2">
    <location>
        <position position="1"/>
    </location>
</feature>
<sequence>CSPLVIDDLIVVSPGGETSAVKAYDAETGEPRWTSELKGAGVYLSPTTLDLLEEKYLMAAVEGKLAGLNPTTGNTLWEHPWKIFMINAQIVQPLELSDDVFLLSAGYGKGAEAIHFKKTANGFETEQIWKSKNLKTKFSSPVLKDGYLYGLSESSLTCLDASTGELKWRGKKYGYGRILLASDKLLILGNTGTLSIVEVKPDSFNEIASRQVLSKERCWNGPALVGGYLVVRNGSEIACYDFAKR</sequence>